<evidence type="ECO:0000256" key="6">
    <source>
        <dbReference type="ARBA" id="ARBA00023136"/>
    </source>
</evidence>
<evidence type="ECO:0000256" key="1">
    <source>
        <dbReference type="ARBA" id="ARBA00004651"/>
    </source>
</evidence>
<comment type="subcellular location">
    <subcellularLocation>
        <location evidence="1">Cell membrane</location>
        <topology evidence="1">Multi-pass membrane protein</topology>
    </subcellularLocation>
</comment>
<keyword evidence="6 7" id="KW-0472">Membrane</keyword>
<accession>X1HT01</accession>
<evidence type="ECO:0000256" key="7">
    <source>
        <dbReference type="SAM" id="Phobius"/>
    </source>
</evidence>
<dbReference type="Pfam" id="PF03825">
    <property type="entry name" value="Nuc_H_symport"/>
    <property type="match status" value="1"/>
</dbReference>
<dbReference type="Gene3D" id="1.20.1250.20">
    <property type="entry name" value="MFS general substrate transporter like domains"/>
    <property type="match status" value="1"/>
</dbReference>
<protein>
    <recommendedName>
        <fullName evidence="9">Major facilitator superfamily (MFS) profile domain-containing protein</fullName>
    </recommendedName>
</protein>
<gene>
    <name evidence="8" type="ORF">S03H2_45725</name>
</gene>
<feature type="transmembrane region" description="Helical" evidence="7">
    <location>
        <begin position="133"/>
        <end position="152"/>
    </location>
</feature>
<dbReference type="EMBL" id="BARU01028669">
    <property type="protein sequence ID" value="GAH73301.1"/>
    <property type="molecule type" value="Genomic_DNA"/>
</dbReference>
<sequence>MNVKLRLGIMMFLQYAIWGAWAPVLSAYLKETLGFTGLQFGIIYSLLPLATIIAPFISGQIADRYLASQKVVGFLQLTGGALLVFISSVTDYRTMMWLMLFYCLLYAPTLALTNSIAFINLKDPEKDFGIIRVWGTIGWIVAGLVLMGWRFTSKSFEPIAFAGDTFLLAGIFSIIMAIQSFTLPHTPPKKEAAKPWAFLEALKMMKEKNFAVFIIIA</sequence>
<dbReference type="InterPro" id="IPR036259">
    <property type="entry name" value="MFS_trans_sf"/>
</dbReference>
<feature type="transmembrane region" description="Helical" evidence="7">
    <location>
        <begin position="96"/>
        <end position="121"/>
    </location>
</feature>
<keyword evidence="2" id="KW-0813">Transport</keyword>
<keyword evidence="4 7" id="KW-0812">Transmembrane</keyword>
<dbReference type="PANTHER" id="PTHR23522:SF4">
    <property type="entry name" value="NUCLEOSIDE PERMEASE NUPG-RELATED"/>
    <property type="match status" value="1"/>
</dbReference>
<evidence type="ECO:0000313" key="8">
    <source>
        <dbReference type="EMBL" id="GAH73301.1"/>
    </source>
</evidence>
<dbReference type="AlphaFoldDB" id="X1HT01"/>
<feature type="non-terminal residue" evidence="8">
    <location>
        <position position="217"/>
    </location>
</feature>
<evidence type="ECO:0008006" key="9">
    <source>
        <dbReference type="Google" id="ProtNLM"/>
    </source>
</evidence>
<feature type="transmembrane region" description="Helical" evidence="7">
    <location>
        <begin position="158"/>
        <end position="181"/>
    </location>
</feature>
<feature type="transmembrane region" description="Helical" evidence="7">
    <location>
        <begin position="71"/>
        <end position="90"/>
    </location>
</feature>
<evidence type="ECO:0000256" key="3">
    <source>
        <dbReference type="ARBA" id="ARBA00022475"/>
    </source>
</evidence>
<dbReference type="SUPFAM" id="SSF103473">
    <property type="entry name" value="MFS general substrate transporter"/>
    <property type="match status" value="1"/>
</dbReference>
<evidence type="ECO:0000256" key="5">
    <source>
        <dbReference type="ARBA" id="ARBA00022989"/>
    </source>
</evidence>
<evidence type="ECO:0000256" key="2">
    <source>
        <dbReference type="ARBA" id="ARBA00022448"/>
    </source>
</evidence>
<organism evidence="8">
    <name type="scientific">marine sediment metagenome</name>
    <dbReference type="NCBI Taxonomy" id="412755"/>
    <lineage>
        <taxon>unclassified sequences</taxon>
        <taxon>metagenomes</taxon>
        <taxon>ecological metagenomes</taxon>
    </lineage>
</organism>
<dbReference type="GO" id="GO:0015213">
    <property type="term" value="F:uridine transmembrane transporter activity"/>
    <property type="evidence" value="ECO:0007669"/>
    <property type="project" value="TreeGrafter"/>
</dbReference>
<dbReference type="GO" id="GO:0005886">
    <property type="term" value="C:plasma membrane"/>
    <property type="evidence" value="ECO:0007669"/>
    <property type="project" value="UniProtKB-SubCell"/>
</dbReference>
<keyword evidence="5 7" id="KW-1133">Transmembrane helix</keyword>
<reference evidence="8" key="1">
    <citation type="journal article" date="2014" name="Front. Microbiol.">
        <title>High frequency of phylogenetically diverse reductive dehalogenase-homologous genes in deep subseafloor sedimentary metagenomes.</title>
        <authorList>
            <person name="Kawai M."/>
            <person name="Futagami T."/>
            <person name="Toyoda A."/>
            <person name="Takaki Y."/>
            <person name="Nishi S."/>
            <person name="Hori S."/>
            <person name="Arai W."/>
            <person name="Tsubouchi T."/>
            <person name="Morono Y."/>
            <person name="Uchiyama I."/>
            <person name="Ito T."/>
            <person name="Fujiyama A."/>
            <person name="Inagaki F."/>
            <person name="Takami H."/>
        </authorList>
    </citation>
    <scope>NUCLEOTIDE SEQUENCE</scope>
    <source>
        <strain evidence="8">Expedition CK06-06</strain>
    </source>
</reference>
<name>X1HT01_9ZZZZ</name>
<feature type="transmembrane region" description="Helical" evidence="7">
    <location>
        <begin position="41"/>
        <end position="59"/>
    </location>
</feature>
<dbReference type="InterPro" id="IPR004740">
    <property type="entry name" value="Nuc_H_symport"/>
</dbReference>
<dbReference type="PANTHER" id="PTHR23522">
    <property type="entry name" value="BLL5896 PROTEIN"/>
    <property type="match status" value="1"/>
</dbReference>
<comment type="caution">
    <text evidence="8">The sequence shown here is derived from an EMBL/GenBank/DDBJ whole genome shotgun (WGS) entry which is preliminary data.</text>
</comment>
<feature type="transmembrane region" description="Helical" evidence="7">
    <location>
        <begin position="12"/>
        <end position="29"/>
    </location>
</feature>
<evidence type="ECO:0000256" key="4">
    <source>
        <dbReference type="ARBA" id="ARBA00022692"/>
    </source>
</evidence>
<proteinExistence type="predicted"/>
<keyword evidence="3" id="KW-1003">Cell membrane</keyword>
<dbReference type="GO" id="GO:0015212">
    <property type="term" value="F:cytidine transmembrane transporter activity"/>
    <property type="evidence" value="ECO:0007669"/>
    <property type="project" value="TreeGrafter"/>
</dbReference>